<dbReference type="InterPro" id="IPR050708">
    <property type="entry name" value="T6SS_VgrG/RHS"/>
</dbReference>
<keyword evidence="7" id="KW-1185">Reference proteome</keyword>
<dbReference type="NCBIfam" id="TIGR01646">
    <property type="entry name" value="vgr_GE"/>
    <property type="match status" value="1"/>
</dbReference>
<dbReference type="Pfam" id="PF05954">
    <property type="entry name" value="Phage_GPD"/>
    <property type="match status" value="1"/>
</dbReference>
<dbReference type="Gene3D" id="3.55.50.10">
    <property type="entry name" value="Baseplate protein-like domains"/>
    <property type="match status" value="1"/>
</dbReference>
<keyword evidence="3" id="KW-0964">Secreted</keyword>
<dbReference type="InterPro" id="IPR006531">
    <property type="entry name" value="Gp5/Vgr_OB"/>
</dbReference>
<feature type="domain" description="Gp5/Type VI secretion system Vgr C-terminal trimerisation" evidence="5">
    <location>
        <begin position="465"/>
        <end position="577"/>
    </location>
</feature>
<dbReference type="NCBIfam" id="TIGR03361">
    <property type="entry name" value="VI_Rhs_Vgr"/>
    <property type="match status" value="1"/>
</dbReference>
<dbReference type="RefSeq" id="WP_083438213.1">
    <property type="nucleotide sequence ID" value="NZ_CP011371.1"/>
</dbReference>
<dbReference type="FunFam" id="3.55.50.10:FF:000001">
    <property type="entry name" value="Actin cross-linking toxin VgrG1"/>
    <property type="match status" value="1"/>
</dbReference>
<gene>
    <name evidence="6" type="ORF">AAW51_2189</name>
</gene>
<dbReference type="InterPro" id="IPR054030">
    <property type="entry name" value="Gp5_Vgr_C"/>
</dbReference>
<proteinExistence type="inferred from homology"/>
<comment type="similarity">
    <text evidence="2">Belongs to the VgrG protein family.</text>
</comment>
<evidence type="ECO:0000256" key="3">
    <source>
        <dbReference type="ARBA" id="ARBA00022525"/>
    </source>
</evidence>
<name>A0A0G3BQR4_9BURK</name>
<dbReference type="Gene3D" id="2.30.110.50">
    <property type="match status" value="1"/>
</dbReference>
<dbReference type="Gene3D" id="2.40.50.230">
    <property type="entry name" value="Gp5 N-terminal domain"/>
    <property type="match status" value="1"/>
</dbReference>
<dbReference type="PATRIC" id="fig|413882.6.peg.2296"/>
<feature type="domain" description="Gp5/Type VI secretion system Vgr protein OB-fold" evidence="4">
    <location>
        <begin position="379"/>
        <end position="448"/>
    </location>
</feature>
<dbReference type="STRING" id="413882.AAW51_2189"/>
<evidence type="ECO:0000256" key="1">
    <source>
        <dbReference type="ARBA" id="ARBA00004613"/>
    </source>
</evidence>
<dbReference type="InterPro" id="IPR006533">
    <property type="entry name" value="T6SS_Vgr_RhsGE"/>
</dbReference>
<evidence type="ECO:0000313" key="6">
    <source>
        <dbReference type="EMBL" id="AKJ28880.1"/>
    </source>
</evidence>
<evidence type="ECO:0000259" key="5">
    <source>
        <dbReference type="Pfam" id="PF22178"/>
    </source>
</evidence>
<dbReference type="Gene3D" id="4.10.220.110">
    <property type="match status" value="1"/>
</dbReference>
<evidence type="ECO:0000259" key="4">
    <source>
        <dbReference type="Pfam" id="PF04717"/>
    </source>
</evidence>
<dbReference type="Pfam" id="PF22178">
    <property type="entry name" value="Gp5_trimer_C"/>
    <property type="match status" value="1"/>
</dbReference>
<comment type="subcellular location">
    <subcellularLocation>
        <location evidence="1">Secreted</location>
    </subcellularLocation>
</comment>
<dbReference type="Proteomes" id="UP000035352">
    <property type="component" value="Chromosome"/>
</dbReference>
<dbReference type="SUPFAM" id="SSF69255">
    <property type="entry name" value="gp5 N-terminal domain-like"/>
    <property type="match status" value="1"/>
</dbReference>
<dbReference type="AlphaFoldDB" id="A0A0G3BQR4"/>
<accession>A0A0G3BQR4</accession>
<dbReference type="OrthoDB" id="1907165at2"/>
<dbReference type="PANTHER" id="PTHR32305">
    <property type="match status" value="1"/>
</dbReference>
<dbReference type="EMBL" id="CP011371">
    <property type="protein sequence ID" value="AKJ28880.1"/>
    <property type="molecule type" value="Genomic_DNA"/>
</dbReference>
<evidence type="ECO:0000313" key="7">
    <source>
        <dbReference type="Proteomes" id="UP000035352"/>
    </source>
</evidence>
<protein>
    <submittedName>
        <fullName evidence="6">Uncharacterized protein</fullName>
    </submittedName>
</protein>
<dbReference type="InterPro" id="IPR037026">
    <property type="entry name" value="Vgr_OB-fold_dom_sf"/>
</dbReference>
<dbReference type="Pfam" id="PF04717">
    <property type="entry name" value="Phage_base_V"/>
    <property type="match status" value="1"/>
</dbReference>
<sequence>MSRVMEISTPLGEDVLLFRSMSANEELGRLFEFHIEVLCERDDINPDDLLGQNVTVKLELPHGGQRCFDGYVTRFGYSGYLGRYHRFQLTARPWLWLLTRTSDCRIFQNKTVPEILAQVFDKYPAAAFESRLTGSYSPKDYCVQYRETDFNFVSRLMEQEGIYYFFEHQDGKHTLVLADGPSAHVPFPGYDSIPFVPHDRGGRLEQEYVAGWFYSREIQPGAYVIDDFDFIKPSTDLRVSTRRQREHAQATGEYYDYPGEYRNAADGEHYVKIRLEELQARHELVEGAGNARGLAVGALFCLTGHPRVQAAREHLVVRSTLELEYNEYEAQASTGASFRCSFAVLDSRETFRPMRVTPKPTVQGPQTAIVVGPSADEIHTDEFGRVKLQFHWDRRGESNENSSCWVRVSHPWAGKNFGMIAIPRIGQEVIVDFLEGDPDCPMITGRVYNKEHMPPWTLTEHKTRTGIVTRSTKGGSTSNANELRFEDKKGEEEVYVHAERQLRTEVEVDELRDVGRDRTTNIHGHDKLTVDKERHEHVKGDQRKLTVDKLSDRTIKGGEVEDISKGLKTTIHGGHQHTVTDGGQIIKVTGDVQEDIIGGFLQTASNGIDFTTPMNFMATATAGITLNTPAVATVIGGTGVVINTPKLDIIGGAKITAVTPDESNIKGNEFAVVGIKGEMVGVAMSTTGVNIEQKQLEMAATTCKVEVVNVDVESETLKSITAALHVSNPATQIVMGSLALAKVGIKIIG</sequence>
<dbReference type="SUPFAM" id="SSF69279">
    <property type="entry name" value="Phage tail proteins"/>
    <property type="match status" value="2"/>
</dbReference>
<evidence type="ECO:0000256" key="2">
    <source>
        <dbReference type="ARBA" id="ARBA00005558"/>
    </source>
</evidence>
<organism evidence="6 7">
    <name type="scientific">Caldimonas brevitalea</name>
    <dbReference type="NCBI Taxonomy" id="413882"/>
    <lineage>
        <taxon>Bacteria</taxon>
        <taxon>Pseudomonadati</taxon>
        <taxon>Pseudomonadota</taxon>
        <taxon>Betaproteobacteria</taxon>
        <taxon>Burkholderiales</taxon>
        <taxon>Sphaerotilaceae</taxon>
        <taxon>Caldimonas</taxon>
    </lineage>
</organism>
<dbReference type="GO" id="GO:0005576">
    <property type="term" value="C:extracellular region"/>
    <property type="evidence" value="ECO:0007669"/>
    <property type="project" value="UniProtKB-SubCell"/>
</dbReference>
<dbReference type="InterPro" id="IPR017847">
    <property type="entry name" value="T6SS_RhsGE_Vgr_subset"/>
</dbReference>
<dbReference type="KEGG" id="pbh:AAW51_2189"/>
<dbReference type="PANTHER" id="PTHR32305:SF15">
    <property type="entry name" value="PROTEIN RHSA-RELATED"/>
    <property type="match status" value="1"/>
</dbReference>
<dbReference type="SUPFAM" id="SSF69349">
    <property type="entry name" value="Phage fibre proteins"/>
    <property type="match status" value="1"/>
</dbReference>
<reference evidence="6 7" key="1">
    <citation type="submission" date="2015-05" db="EMBL/GenBank/DDBJ databases">
        <authorList>
            <person name="Tang B."/>
            <person name="Yu Y."/>
        </authorList>
    </citation>
    <scope>NUCLEOTIDE SEQUENCE [LARGE SCALE GENOMIC DNA]</scope>
    <source>
        <strain evidence="6 7">DSM 7029</strain>
    </source>
</reference>